<evidence type="ECO:0000313" key="1">
    <source>
        <dbReference type="EMBL" id="SLJ88363.1"/>
    </source>
</evidence>
<reference evidence="2" key="1">
    <citation type="submission" date="2017-02" db="EMBL/GenBank/DDBJ databases">
        <authorList>
            <person name="Varghese N."/>
            <person name="Submissions S."/>
        </authorList>
    </citation>
    <scope>NUCLEOTIDE SEQUENCE [LARGE SCALE GENOMIC DNA]</scope>
    <source>
        <strain evidence="2">SM117</strain>
    </source>
</reference>
<name>A0A1U6GXV6_9SPHN</name>
<dbReference type="RefSeq" id="WP_139383896.1">
    <property type="nucleotide sequence ID" value="NZ_FVZE01000001.1"/>
</dbReference>
<dbReference type="EMBL" id="FVZE01000001">
    <property type="protein sequence ID" value="SLJ88363.1"/>
    <property type="molecule type" value="Genomic_DNA"/>
</dbReference>
<gene>
    <name evidence="1" type="ORF">SAMN06295987_101796</name>
</gene>
<protein>
    <submittedName>
        <fullName evidence="1">Uncharacterized protein</fullName>
    </submittedName>
</protein>
<keyword evidence="2" id="KW-1185">Reference proteome</keyword>
<evidence type="ECO:0000313" key="2">
    <source>
        <dbReference type="Proteomes" id="UP000190989"/>
    </source>
</evidence>
<dbReference type="AlphaFoldDB" id="A0A1U6GXV6"/>
<dbReference type="Proteomes" id="UP000190989">
    <property type="component" value="Unassembled WGS sequence"/>
</dbReference>
<accession>A0A1U6GXV6</accession>
<proteinExistence type="predicted"/>
<sequence length="100" mass="11617">MKITGWTQWQRMRRRALRATPGISLSLGNHIATHETRCRARMAKVVGKAQAKAIRLIVCRDLELGRYGEIQFLIVSRLDRETREAFHGIPELLWPIELRP</sequence>
<organism evidence="1 2">
    <name type="scientific">Novosphingobium mathurense</name>
    <dbReference type="NCBI Taxonomy" id="428990"/>
    <lineage>
        <taxon>Bacteria</taxon>
        <taxon>Pseudomonadati</taxon>
        <taxon>Pseudomonadota</taxon>
        <taxon>Alphaproteobacteria</taxon>
        <taxon>Sphingomonadales</taxon>
        <taxon>Sphingomonadaceae</taxon>
        <taxon>Novosphingobium</taxon>
    </lineage>
</organism>
<dbReference type="STRING" id="428990.SAMN06295987_101796"/>